<feature type="compositionally biased region" description="Basic residues" evidence="1">
    <location>
        <begin position="31"/>
        <end position="44"/>
    </location>
</feature>
<feature type="region of interest" description="Disordered" evidence="1">
    <location>
        <begin position="1"/>
        <end position="76"/>
    </location>
</feature>
<feature type="compositionally biased region" description="Low complexity" evidence="1">
    <location>
        <begin position="10"/>
        <end position="21"/>
    </location>
</feature>
<dbReference type="EMBL" id="CAJVPP010000227">
    <property type="protein sequence ID" value="CAG8458438.1"/>
    <property type="molecule type" value="Genomic_DNA"/>
</dbReference>
<proteinExistence type="predicted"/>
<dbReference type="Proteomes" id="UP000789375">
    <property type="component" value="Unassembled WGS sequence"/>
</dbReference>
<accession>A0A9N8VK93</accession>
<protein>
    <submittedName>
        <fullName evidence="2">6645_t:CDS:1</fullName>
    </submittedName>
</protein>
<evidence type="ECO:0000313" key="3">
    <source>
        <dbReference type="Proteomes" id="UP000789375"/>
    </source>
</evidence>
<name>A0A9N8VK93_FUNMO</name>
<feature type="compositionally biased region" description="Polar residues" evidence="1">
    <location>
        <begin position="45"/>
        <end position="56"/>
    </location>
</feature>
<keyword evidence="3" id="KW-1185">Reference proteome</keyword>
<evidence type="ECO:0000256" key="1">
    <source>
        <dbReference type="SAM" id="MobiDB-lite"/>
    </source>
</evidence>
<dbReference type="AlphaFoldDB" id="A0A9N8VK93"/>
<sequence length="94" mass="10562">MDDHEVENCSNSSAKNNSAKSGSIFEGNNKSSKRLSKVFKKLRLNHSSSVQQQPKGHSSDDDDTSNLHLNETNHLEVQNRLEVPDVNFLKHMSI</sequence>
<evidence type="ECO:0000313" key="2">
    <source>
        <dbReference type="EMBL" id="CAG8458438.1"/>
    </source>
</evidence>
<comment type="caution">
    <text evidence="2">The sequence shown here is derived from an EMBL/GenBank/DDBJ whole genome shotgun (WGS) entry which is preliminary data.</text>
</comment>
<organism evidence="2 3">
    <name type="scientific">Funneliformis mosseae</name>
    <name type="common">Endomycorrhizal fungus</name>
    <name type="synonym">Glomus mosseae</name>
    <dbReference type="NCBI Taxonomy" id="27381"/>
    <lineage>
        <taxon>Eukaryota</taxon>
        <taxon>Fungi</taxon>
        <taxon>Fungi incertae sedis</taxon>
        <taxon>Mucoromycota</taxon>
        <taxon>Glomeromycotina</taxon>
        <taxon>Glomeromycetes</taxon>
        <taxon>Glomerales</taxon>
        <taxon>Glomeraceae</taxon>
        <taxon>Funneliformis</taxon>
    </lineage>
</organism>
<reference evidence="2" key="1">
    <citation type="submission" date="2021-06" db="EMBL/GenBank/DDBJ databases">
        <authorList>
            <person name="Kallberg Y."/>
            <person name="Tangrot J."/>
            <person name="Rosling A."/>
        </authorList>
    </citation>
    <scope>NUCLEOTIDE SEQUENCE</scope>
    <source>
        <strain evidence="2">87-6 pot B 2015</strain>
    </source>
</reference>
<gene>
    <name evidence="2" type="ORF">FMOSSE_LOCUS1912</name>
</gene>